<gene>
    <name evidence="7" type="ORF">C4K68_18955</name>
</gene>
<feature type="transmembrane region" description="Helical" evidence="4">
    <location>
        <begin position="29"/>
        <end position="48"/>
    </location>
</feature>
<evidence type="ECO:0000256" key="2">
    <source>
        <dbReference type="SAM" id="Coils"/>
    </source>
</evidence>
<dbReference type="InterPro" id="IPR058625">
    <property type="entry name" value="MdtA-like_BSH"/>
</dbReference>
<dbReference type="InterPro" id="IPR058634">
    <property type="entry name" value="AaeA-lik-b-barrel"/>
</dbReference>
<evidence type="ECO:0000256" key="4">
    <source>
        <dbReference type="SAM" id="Phobius"/>
    </source>
</evidence>
<dbReference type="Pfam" id="PF25963">
    <property type="entry name" value="Beta-barrel_AAEA"/>
    <property type="match status" value="1"/>
</dbReference>
<sequence>MSTQSSAAPAGAAPSATSASKNNNGGKRFLLLVVIPLAAIVAGGYVYLQGGRYVETENAYVKADKIPLSVEVSGRVQQVLVQENQPVKAGQPLFTLDAEPFQLALDRKQASLEQVRTDLNVTKASYQEKLSELALARTHYQFALKDQGRLSNLKSQNFVSTSQLDDARQAADVASQQIDSLQKELTRIADSLGGSVDTPVEQLPSYKEALAEVSEARLDLKRTQLVASQDGIVTKLPKAGQYLDAGSSALILVADDLWIEANYPETDLTYVTPGQTVDIRVDTYPDTQWHGVVESLSPLTGSEFSVIPAQNATGNWVKITQRVPVRIHLTPVQNAPQLRAGLSTSVAIDTGHRRELLGLALGDGSWLPSAQAAEAH</sequence>
<evidence type="ECO:0000256" key="1">
    <source>
        <dbReference type="ARBA" id="ARBA00004196"/>
    </source>
</evidence>
<comment type="subcellular location">
    <subcellularLocation>
        <location evidence="1">Cell envelope</location>
    </subcellularLocation>
</comment>
<dbReference type="Gene3D" id="2.40.30.170">
    <property type="match status" value="1"/>
</dbReference>
<feature type="domain" description="Multidrug resistance protein MdtA-like barrel-sandwich hybrid" evidence="5">
    <location>
        <begin position="70"/>
        <end position="253"/>
    </location>
</feature>
<evidence type="ECO:0000259" key="5">
    <source>
        <dbReference type="Pfam" id="PF25917"/>
    </source>
</evidence>
<feature type="region of interest" description="Disordered" evidence="3">
    <location>
        <begin position="1"/>
        <end position="20"/>
    </location>
</feature>
<name>A0A2S5KN75_9PROT</name>
<dbReference type="InterPro" id="IPR050739">
    <property type="entry name" value="MFP"/>
</dbReference>
<dbReference type="PANTHER" id="PTHR30386:SF19">
    <property type="entry name" value="MULTIDRUG EXPORT PROTEIN EMRA-RELATED"/>
    <property type="match status" value="1"/>
</dbReference>
<evidence type="ECO:0000313" key="7">
    <source>
        <dbReference type="EMBL" id="PPC75756.1"/>
    </source>
</evidence>
<reference evidence="7 8" key="1">
    <citation type="submission" date="2018-02" db="EMBL/GenBank/DDBJ databases">
        <title>novel marine gammaproteobacteria from coastal saline agro ecosystem.</title>
        <authorList>
            <person name="Krishnan R."/>
            <person name="Ramesh Kumar N."/>
        </authorList>
    </citation>
    <scope>NUCLEOTIDE SEQUENCE [LARGE SCALE GENOMIC DNA]</scope>
    <source>
        <strain evidence="7 8">228</strain>
    </source>
</reference>
<feature type="domain" description="p-hydroxybenzoic acid efflux pump subunit AaeA-like beta-barrel" evidence="6">
    <location>
        <begin position="258"/>
        <end position="348"/>
    </location>
</feature>
<dbReference type="EMBL" id="PRLP01000071">
    <property type="protein sequence ID" value="PPC75756.1"/>
    <property type="molecule type" value="Genomic_DNA"/>
</dbReference>
<dbReference type="SUPFAM" id="SSF111369">
    <property type="entry name" value="HlyD-like secretion proteins"/>
    <property type="match status" value="1"/>
</dbReference>
<dbReference type="Gene3D" id="2.40.50.100">
    <property type="match status" value="1"/>
</dbReference>
<feature type="coiled-coil region" evidence="2">
    <location>
        <begin position="164"/>
        <end position="191"/>
    </location>
</feature>
<keyword evidence="4" id="KW-0472">Membrane</keyword>
<evidence type="ECO:0000256" key="3">
    <source>
        <dbReference type="SAM" id="MobiDB-lite"/>
    </source>
</evidence>
<keyword evidence="4" id="KW-0812">Transmembrane</keyword>
<dbReference type="Pfam" id="PF25917">
    <property type="entry name" value="BSH_RND"/>
    <property type="match status" value="1"/>
</dbReference>
<keyword evidence="4" id="KW-1133">Transmembrane helix</keyword>
<dbReference type="Proteomes" id="UP000238196">
    <property type="component" value="Unassembled WGS sequence"/>
</dbReference>
<accession>A0A2S5KN75</accession>
<comment type="caution">
    <text evidence="7">The sequence shown here is derived from an EMBL/GenBank/DDBJ whole genome shotgun (WGS) entry which is preliminary data.</text>
</comment>
<dbReference type="AlphaFoldDB" id="A0A2S5KN75"/>
<dbReference type="PANTHER" id="PTHR30386">
    <property type="entry name" value="MEMBRANE FUSION SUBUNIT OF EMRAB-TOLC MULTIDRUG EFFLUX PUMP"/>
    <property type="match status" value="1"/>
</dbReference>
<proteinExistence type="predicted"/>
<evidence type="ECO:0000313" key="8">
    <source>
        <dbReference type="Proteomes" id="UP000238196"/>
    </source>
</evidence>
<dbReference type="GO" id="GO:0055085">
    <property type="term" value="P:transmembrane transport"/>
    <property type="evidence" value="ECO:0007669"/>
    <property type="project" value="InterPro"/>
</dbReference>
<dbReference type="GO" id="GO:0030313">
    <property type="term" value="C:cell envelope"/>
    <property type="evidence" value="ECO:0007669"/>
    <property type="project" value="UniProtKB-SubCell"/>
</dbReference>
<evidence type="ECO:0000259" key="6">
    <source>
        <dbReference type="Pfam" id="PF25963"/>
    </source>
</evidence>
<keyword evidence="2" id="KW-0175">Coiled coil</keyword>
<organism evidence="7 8">
    <name type="scientific">Proteobacteria bacterium 228</name>
    <dbReference type="NCBI Taxonomy" id="2083153"/>
    <lineage>
        <taxon>Bacteria</taxon>
        <taxon>Pseudomonadati</taxon>
        <taxon>Pseudomonadota</taxon>
    </lineage>
</organism>
<protein>
    <submittedName>
        <fullName evidence="7">Hemolysin D</fullName>
    </submittedName>
</protein>
<dbReference type="OrthoDB" id="9811754at2"/>